<evidence type="ECO:0008006" key="5">
    <source>
        <dbReference type="Google" id="ProtNLM"/>
    </source>
</evidence>
<name>A0ABR1HT29_9HYPO</name>
<gene>
    <name evidence="3" type="ORF">QQX98_000941</name>
</gene>
<organism evidence="3 4">
    <name type="scientific">Neonectria punicea</name>
    <dbReference type="NCBI Taxonomy" id="979145"/>
    <lineage>
        <taxon>Eukaryota</taxon>
        <taxon>Fungi</taxon>
        <taxon>Dikarya</taxon>
        <taxon>Ascomycota</taxon>
        <taxon>Pezizomycotina</taxon>
        <taxon>Sordariomycetes</taxon>
        <taxon>Hypocreomycetidae</taxon>
        <taxon>Hypocreales</taxon>
        <taxon>Nectriaceae</taxon>
        <taxon>Neonectria</taxon>
    </lineage>
</organism>
<sequence length="169" mass="17089">MASTSTFTSTSSSPACSNLYDPPIKDAACAMPYSAKHADFMLTCCKEADVVSYYDDCGLYCLAIGQNVNELIKCLYKNGADWGDVFCQGNASATATETGGEEIPASASASIISSGIATNTEGSKSGSKSSATASEGAAPGVKQQSGVTVLGVAIGTLLFSATAFGAFLV</sequence>
<dbReference type="Proteomes" id="UP001498476">
    <property type="component" value="Unassembled WGS sequence"/>
</dbReference>
<feature type="region of interest" description="Disordered" evidence="1">
    <location>
        <begin position="118"/>
        <end position="137"/>
    </location>
</feature>
<keyword evidence="2" id="KW-0472">Membrane</keyword>
<feature type="transmembrane region" description="Helical" evidence="2">
    <location>
        <begin position="147"/>
        <end position="168"/>
    </location>
</feature>
<reference evidence="3 4" key="1">
    <citation type="journal article" date="2025" name="Microbiol. Resour. Announc.">
        <title>Draft genome sequences for Neonectria magnoliae and Neonectria punicea, canker pathogens of Liriodendron tulipifera and Acer saccharum in West Virginia.</title>
        <authorList>
            <person name="Petronek H.M."/>
            <person name="Kasson M.T."/>
            <person name="Metheny A.M."/>
            <person name="Stauder C.M."/>
            <person name="Lovett B."/>
            <person name="Lynch S.C."/>
            <person name="Garnas J.R."/>
            <person name="Kasson L.R."/>
            <person name="Stajich J.E."/>
        </authorList>
    </citation>
    <scope>NUCLEOTIDE SEQUENCE [LARGE SCALE GENOMIC DNA]</scope>
    <source>
        <strain evidence="3 4">NRRL 64653</strain>
    </source>
</reference>
<keyword evidence="2" id="KW-1133">Transmembrane helix</keyword>
<evidence type="ECO:0000256" key="1">
    <source>
        <dbReference type="SAM" id="MobiDB-lite"/>
    </source>
</evidence>
<evidence type="ECO:0000313" key="4">
    <source>
        <dbReference type="Proteomes" id="UP001498476"/>
    </source>
</evidence>
<keyword evidence="4" id="KW-1185">Reference proteome</keyword>
<keyword evidence="2" id="KW-0812">Transmembrane</keyword>
<comment type="caution">
    <text evidence="3">The sequence shown here is derived from an EMBL/GenBank/DDBJ whole genome shotgun (WGS) entry which is preliminary data.</text>
</comment>
<protein>
    <recommendedName>
        <fullName evidence="5">Extracellular membrane protein CFEM domain-containing protein</fullName>
    </recommendedName>
</protein>
<evidence type="ECO:0000313" key="3">
    <source>
        <dbReference type="EMBL" id="KAK7423751.1"/>
    </source>
</evidence>
<proteinExistence type="predicted"/>
<accession>A0ABR1HT29</accession>
<evidence type="ECO:0000256" key="2">
    <source>
        <dbReference type="SAM" id="Phobius"/>
    </source>
</evidence>
<dbReference type="EMBL" id="JAZAVJ010000008">
    <property type="protein sequence ID" value="KAK7423751.1"/>
    <property type="molecule type" value="Genomic_DNA"/>
</dbReference>